<dbReference type="AlphaFoldDB" id="A0A5C6YRT9"/>
<dbReference type="SMART" id="SM01321">
    <property type="entry name" value="Y1_Tnp"/>
    <property type="match status" value="1"/>
</dbReference>
<dbReference type="SUPFAM" id="SSF143422">
    <property type="entry name" value="Transposase IS200-like"/>
    <property type="match status" value="1"/>
</dbReference>
<dbReference type="PANTHER" id="PTHR36966:SF1">
    <property type="entry name" value="REP-ASSOCIATED TYROSINE TRANSPOSASE"/>
    <property type="match status" value="1"/>
</dbReference>
<evidence type="ECO:0000313" key="2">
    <source>
        <dbReference type="EMBL" id="TXD70239.1"/>
    </source>
</evidence>
<evidence type="ECO:0000259" key="1">
    <source>
        <dbReference type="SMART" id="SM01321"/>
    </source>
</evidence>
<feature type="domain" description="Transposase IS200-like" evidence="1">
    <location>
        <begin position="16"/>
        <end position="184"/>
    </location>
</feature>
<dbReference type="GO" id="GO:0006313">
    <property type="term" value="P:DNA transposition"/>
    <property type="evidence" value="ECO:0007669"/>
    <property type="project" value="InterPro"/>
</dbReference>
<dbReference type="RefSeq" id="WP_111815278.1">
    <property type="nucleotide sequence ID" value="NZ_CBCRZQ010000003.1"/>
</dbReference>
<sequence>MKHKDGSFRLKEWNYSNVGLYFITICTINKEYLFGKIENGKMFLNEIGTVAETNWQDIDKQFRNIKIADFVIMPNHLHGILIIDGLYSGDTNDGNEHAIDDNVCPIDDNVRAINRAPTKTGGITGSNNPMLYQNISTAVRWFKGKTTFDCRKVNPKFCWQPRFYDHVIRNQQSFIKIQDHIANNPKMWERDRNNDSGLSM</sequence>
<dbReference type="PANTHER" id="PTHR36966">
    <property type="entry name" value="REP-ASSOCIATED TYROSINE TRANSPOSASE"/>
    <property type="match status" value="1"/>
</dbReference>
<dbReference type="EMBL" id="VORU01000002">
    <property type="protein sequence ID" value="TXD70239.1"/>
    <property type="molecule type" value="Genomic_DNA"/>
</dbReference>
<dbReference type="InterPro" id="IPR036515">
    <property type="entry name" value="Transposase_17_sf"/>
</dbReference>
<evidence type="ECO:0000313" key="3">
    <source>
        <dbReference type="Proteomes" id="UP000321945"/>
    </source>
</evidence>
<gene>
    <name evidence="2" type="ORF">ESV24_03490</name>
</gene>
<keyword evidence="3" id="KW-1185">Reference proteome</keyword>
<name>A0A5C6YRT9_9FLAO</name>
<reference evidence="2 3" key="1">
    <citation type="submission" date="2019-08" db="EMBL/GenBank/DDBJ databases">
        <title>Genome of Aequorivita lipolytica Y10-2 (type strain).</title>
        <authorList>
            <person name="Bowman J.P."/>
        </authorList>
    </citation>
    <scope>NUCLEOTIDE SEQUENCE [LARGE SCALE GENOMIC DNA]</scope>
    <source>
        <strain evidence="2 3">Y10-2</strain>
    </source>
</reference>
<protein>
    <recommendedName>
        <fullName evidence="1">Transposase IS200-like domain-containing protein</fullName>
    </recommendedName>
</protein>
<dbReference type="InterPro" id="IPR002686">
    <property type="entry name" value="Transposase_17"/>
</dbReference>
<dbReference type="Proteomes" id="UP000321945">
    <property type="component" value="Unassembled WGS sequence"/>
</dbReference>
<organism evidence="2 3">
    <name type="scientific">Aequorivita lipolytica</name>
    <dbReference type="NCBI Taxonomy" id="153267"/>
    <lineage>
        <taxon>Bacteria</taxon>
        <taxon>Pseudomonadati</taxon>
        <taxon>Bacteroidota</taxon>
        <taxon>Flavobacteriia</taxon>
        <taxon>Flavobacteriales</taxon>
        <taxon>Flavobacteriaceae</taxon>
        <taxon>Aequorivita</taxon>
    </lineage>
</organism>
<comment type="caution">
    <text evidence="2">The sequence shown here is derived from an EMBL/GenBank/DDBJ whole genome shotgun (WGS) entry which is preliminary data.</text>
</comment>
<accession>A0A5C6YRT9</accession>
<dbReference type="GO" id="GO:0004803">
    <property type="term" value="F:transposase activity"/>
    <property type="evidence" value="ECO:0007669"/>
    <property type="project" value="InterPro"/>
</dbReference>
<dbReference type="Gene3D" id="3.30.70.1290">
    <property type="entry name" value="Transposase IS200-like"/>
    <property type="match status" value="1"/>
</dbReference>
<dbReference type="InterPro" id="IPR052715">
    <property type="entry name" value="RAYT_transposase"/>
</dbReference>
<dbReference type="OrthoDB" id="9794403at2"/>
<dbReference type="GO" id="GO:0043565">
    <property type="term" value="F:sequence-specific DNA binding"/>
    <property type="evidence" value="ECO:0007669"/>
    <property type="project" value="TreeGrafter"/>
</dbReference>
<proteinExistence type="predicted"/>